<organism evidence="2 3">
    <name type="scientific">Dyadobacter luteus</name>
    <dbReference type="NCBI Taxonomy" id="2259619"/>
    <lineage>
        <taxon>Bacteria</taxon>
        <taxon>Pseudomonadati</taxon>
        <taxon>Bacteroidota</taxon>
        <taxon>Cytophagia</taxon>
        <taxon>Cytophagales</taxon>
        <taxon>Spirosomataceae</taxon>
        <taxon>Dyadobacter</taxon>
    </lineage>
</organism>
<dbReference type="PANTHER" id="PTHR36173">
    <property type="entry name" value="RIBONUCLEASE VAPC16-RELATED"/>
    <property type="match status" value="1"/>
</dbReference>
<reference evidence="2 3" key="1">
    <citation type="submission" date="2018-07" db="EMBL/GenBank/DDBJ databases">
        <title>Dyadobacter roseus sp. nov., isolated from rose rhizosphere soil.</title>
        <authorList>
            <person name="Chen L."/>
        </authorList>
    </citation>
    <scope>NUCLEOTIDE SEQUENCE [LARGE SCALE GENOMIC DNA]</scope>
    <source>
        <strain evidence="2 3">RS19</strain>
    </source>
</reference>
<dbReference type="EMBL" id="QNUL01000003">
    <property type="protein sequence ID" value="REA63304.1"/>
    <property type="molecule type" value="Genomic_DNA"/>
</dbReference>
<comment type="caution">
    <text evidence="2">The sequence shown here is derived from an EMBL/GenBank/DDBJ whole genome shotgun (WGS) entry which is preliminary data.</text>
</comment>
<dbReference type="InterPro" id="IPR029060">
    <property type="entry name" value="PIN-like_dom_sf"/>
</dbReference>
<dbReference type="CDD" id="cd09872">
    <property type="entry name" value="PIN_Sll0205-like"/>
    <property type="match status" value="1"/>
</dbReference>
<dbReference type="RefSeq" id="WP_115829892.1">
    <property type="nucleotide sequence ID" value="NZ_QNUL01000003.1"/>
</dbReference>
<accession>A0A3D8YFG6</accession>
<dbReference type="Pfam" id="PF01850">
    <property type="entry name" value="PIN"/>
    <property type="match status" value="1"/>
</dbReference>
<dbReference type="Proteomes" id="UP000256373">
    <property type="component" value="Unassembled WGS sequence"/>
</dbReference>
<dbReference type="SUPFAM" id="SSF88723">
    <property type="entry name" value="PIN domain-like"/>
    <property type="match status" value="1"/>
</dbReference>
<evidence type="ECO:0000313" key="3">
    <source>
        <dbReference type="Proteomes" id="UP000256373"/>
    </source>
</evidence>
<feature type="domain" description="PIN" evidence="1">
    <location>
        <begin position="3"/>
        <end position="120"/>
    </location>
</feature>
<dbReference type="InterPro" id="IPR041705">
    <property type="entry name" value="PIN_Sll0205"/>
</dbReference>
<dbReference type="InterPro" id="IPR052919">
    <property type="entry name" value="TA_system_RNase"/>
</dbReference>
<dbReference type="OrthoDB" id="9798990at2"/>
<gene>
    <name evidence="2" type="ORF">DSL64_06740</name>
</gene>
<sequence>MKYLLDTHVLLWYLFEEERLSDQVANLLQDSESKIYISAVTFWEISVKQSIGKLQLKSITPAQLPELCLSFGFTNIPLSTAEASSYYQLKTTHHKDPFDRMLIWQAVCNDFTFISNDGNMEPYNSDGLKLLW</sequence>
<evidence type="ECO:0000259" key="1">
    <source>
        <dbReference type="Pfam" id="PF01850"/>
    </source>
</evidence>
<proteinExistence type="predicted"/>
<name>A0A3D8YFG6_9BACT</name>
<dbReference type="Gene3D" id="3.40.50.1010">
    <property type="entry name" value="5'-nuclease"/>
    <property type="match status" value="1"/>
</dbReference>
<keyword evidence="3" id="KW-1185">Reference proteome</keyword>
<dbReference type="AlphaFoldDB" id="A0A3D8YFG6"/>
<protein>
    <submittedName>
        <fullName evidence="2">Type II toxin-antitoxin system VapC family toxin</fullName>
    </submittedName>
</protein>
<dbReference type="InterPro" id="IPR002716">
    <property type="entry name" value="PIN_dom"/>
</dbReference>
<dbReference type="PANTHER" id="PTHR36173:SF2">
    <property type="entry name" value="RIBONUCLEASE VAPC16"/>
    <property type="match status" value="1"/>
</dbReference>
<evidence type="ECO:0000313" key="2">
    <source>
        <dbReference type="EMBL" id="REA63304.1"/>
    </source>
</evidence>